<reference evidence="2" key="1">
    <citation type="submission" date="2022-03" db="EMBL/GenBank/DDBJ databases">
        <authorList>
            <person name="Alioto T."/>
            <person name="Alioto T."/>
            <person name="Gomez Garrido J."/>
        </authorList>
    </citation>
    <scope>NUCLEOTIDE SEQUENCE</scope>
</reference>
<accession>A0AAD1R374</accession>
<evidence type="ECO:0000313" key="3">
    <source>
        <dbReference type="Proteomes" id="UP001295444"/>
    </source>
</evidence>
<protein>
    <submittedName>
        <fullName evidence="2">Uncharacterized protein</fullName>
    </submittedName>
</protein>
<name>A0AAD1R374_PELCU</name>
<gene>
    <name evidence="2" type="ORF">PECUL_23A010906</name>
</gene>
<dbReference type="EMBL" id="OW240912">
    <property type="protein sequence ID" value="CAH2222579.1"/>
    <property type="molecule type" value="Genomic_DNA"/>
</dbReference>
<dbReference type="AlphaFoldDB" id="A0AAD1R374"/>
<evidence type="ECO:0000313" key="2">
    <source>
        <dbReference type="EMBL" id="CAH2222579.1"/>
    </source>
</evidence>
<keyword evidence="3" id="KW-1185">Reference proteome</keyword>
<feature type="region of interest" description="Disordered" evidence="1">
    <location>
        <begin position="1"/>
        <end position="114"/>
    </location>
</feature>
<dbReference type="Proteomes" id="UP001295444">
    <property type="component" value="Chromosome 01"/>
</dbReference>
<feature type="compositionally biased region" description="Basic and acidic residues" evidence="1">
    <location>
        <begin position="73"/>
        <end position="84"/>
    </location>
</feature>
<proteinExistence type="predicted"/>
<evidence type="ECO:0000256" key="1">
    <source>
        <dbReference type="SAM" id="MobiDB-lite"/>
    </source>
</evidence>
<organism evidence="2 3">
    <name type="scientific">Pelobates cultripes</name>
    <name type="common">Western spadefoot toad</name>
    <dbReference type="NCBI Taxonomy" id="61616"/>
    <lineage>
        <taxon>Eukaryota</taxon>
        <taxon>Metazoa</taxon>
        <taxon>Chordata</taxon>
        <taxon>Craniata</taxon>
        <taxon>Vertebrata</taxon>
        <taxon>Euteleostomi</taxon>
        <taxon>Amphibia</taxon>
        <taxon>Batrachia</taxon>
        <taxon>Anura</taxon>
        <taxon>Pelobatoidea</taxon>
        <taxon>Pelobatidae</taxon>
        <taxon>Pelobates</taxon>
    </lineage>
</organism>
<sequence>MSWKGQKEHKGKVGEGAERRRNRNEQEGTARSRKGQQRAGRSTKVKEQKGSARNRKGSERERSRRAQKQQKGKGAEEAKEERRQCQKKKKTVSNEGEKKEIGAGRTSEVNPPLHSGHHIIRLRYLGLAGKLWTHLPR</sequence>
<feature type="compositionally biased region" description="Basic and acidic residues" evidence="1">
    <location>
        <begin position="44"/>
        <end position="64"/>
    </location>
</feature>
<feature type="compositionally biased region" description="Basic and acidic residues" evidence="1">
    <location>
        <begin position="1"/>
        <end position="30"/>
    </location>
</feature>